<evidence type="ECO:0000259" key="1">
    <source>
        <dbReference type="Pfam" id="PF14506"/>
    </source>
</evidence>
<dbReference type="Gene3D" id="3.10.180.40">
    <property type="entry name" value="C3-degrading proteinase like domains"/>
    <property type="match status" value="1"/>
</dbReference>
<dbReference type="AlphaFoldDB" id="G5JZT6"/>
<feature type="domain" description="CppA N-terminal" evidence="1">
    <location>
        <begin position="9"/>
        <end position="129"/>
    </location>
</feature>
<keyword evidence="4" id="KW-1185">Reference proteome</keyword>
<dbReference type="SUPFAM" id="SSF54593">
    <property type="entry name" value="Glyoxalase/Bleomycin resistance protein/Dihydroxybiphenyl dioxygenase"/>
    <property type="match status" value="2"/>
</dbReference>
<dbReference type="eggNOG" id="COG0346">
    <property type="taxonomic scope" value="Bacteria"/>
</dbReference>
<protein>
    <submittedName>
        <fullName evidence="3">CppA family protein</fullName>
    </submittedName>
</protein>
<dbReference type="Gene3D" id="3.10.180.10">
    <property type="entry name" value="2,3-Dihydroxybiphenyl 1,2-Dioxygenase, domain 1"/>
    <property type="match status" value="1"/>
</dbReference>
<evidence type="ECO:0000313" key="3">
    <source>
        <dbReference type="EMBL" id="EHI70985.1"/>
    </source>
</evidence>
<sequence>MSLFNNLVFKTPVLRVNDRDLNIAFYQEQLGLRLVSEENAIAIFSSWGEGQERFVIEESPAARTRAVQGPKKVNTVVIKTNFPEDIEQLLAHGAAYDLLFKGKNGYAFEINSPEGDRFLLHAEDSIEVLEPADMPSLAKEAIFKGLRHFQFDIIVLNVPDETASKAFYQSIFTNQLPIALEFNQEEGPDLAIDPHIAWDLEILEFQVPADYDMLALKAYLEEKGQQVYLDKKEKVLVISDPSRIEIWFVKCP</sequence>
<comment type="caution">
    <text evidence="3">The sequence shown here is derived from an EMBL/GenBank/DDBJ whole genome shotgun (WGS) entry which is preliminary data.</text>
</comment>
<feature type="domain" description="CppA C-terminal" evidence="2">
    <location>
        <begin position="148"/>
        <end position="248"/>
    </location>
</feature>
<reference evidence="3 4" key="1">
    <citation type="journal article" date="2014" name="Int. J. Syst. Evol. Microbiol.">
        <title>Phylogenomics and the dynamic genome evolution of the genus Streptococcus.</title>
        <authorList>
            <consortium name="The Broad Institute Genome Sequencing Platform"/>
            <person name="Richards V.P."/>
            <person name="Palmer S.R."/>
            <person name="Pavinski Bitar P.D."/>
            <person name="Qin X."/>
            <person name="Weinstock G.M."/>
            <person name="Highlander S.K."/>
            <person name="Town C.D."/>
            <person name="Burne R.A."/>
            <person name="Stanhope M.J."/>
        </authorList>
    </citation>
    <scope>NUCLEOTIDE SEQUENCE [LARGE SCALE GENOMIC DNA]</scope>
    <source>
        <strain evidence="3 4">707-05</strain>
    </source>
</reference>
<dbReference type="RefSeq" id="WP_008087358.1">
    <property type="nucleotide sequence ID" value="NZ_AEUX02000001.1"/>
</dbReference>
<name>G5JZT6_9STRE</name>
<proteinExistence type="predicted"/>
<dbReference type="EMBL" id="AEUX02000001">
    <property type="protein sequence ID" value="EHI70985.1"/>
    <property type="molecule type" value="Genomic_DNA"/>
</dbReference>
<dbReference type="Pfam" id="PF14507">
    <property type="entry name" value="CppA_C"/>
    <property type="match status" value="1"/>
</dbReference>
<dbReference type="STRING" id="764299.STRIC_0800"/>
<dbReference type="Proteomes" id="UP000003330">
    <property type="component" value="Unassembled WGS sequence"/>
</dbReference>
<dbReference type="InterPro" id="IPR032702">
    <property type="entry name" value="CppA_N"/>
</dbReference>
<dbReference type="InterPro" id="IPR029068">
    <property type="entry name" value="Glyas_Bleomycin-R_OHBP_Dase"/>
</dbReference>
<organism evidence="3 4">
    <name type="scientific">Streptococcus ictaluri 707-05</name>
    <dbReference type="NCBI Taxonomy" id="764299"/>
    <lineage>
        <taxon>Bacteria</taxon>
        <taxon>Bacillati</taxon>
        <taxon>Bacillota</taxon>
        <taxon>Bacilli</taxon>
        <taxon>Lactobacillales</taxon>
        <taxon>Streptococcaceae</taxon>
        <taxon>Streptococcus</taxon>
    </lineage>
</organism>
<accession>G5JZT6</accession>
<evidence type="ECO:0000313" key="4">
    <source>
        <dbReference type="Proteomes" id="UP000003330"/>
    </source>
</evidence>
<dbReference type="Pfam" id="PF14506">
    <property type="entry name" value="CppA_N"/>
    <property type="match status" value="1"/>
</dbReference>
<gene>
    <name evidence="3" type="ORF">STRIC_0800</name>
</gene>
<dbReference type="OrthoDB" id="2232397at2"/>
<evidence type="ECO:0000259" key="2">
    <source>
        <dbReference type="Pfam" id="PF14507"/>
    </source>
</evidence>
<dbReference type="InterPro" id="IPR032703">
    <property type="entry name" value="CppA_C"/>
</dbReference>